<keyword evidence="1" id="KW-1133">Transmembrane helix</keyword>
<evidence type="ECO:0000313" key="2">
    <source>
        <dbReference type="EMBL" id="TQJ09464.1"/>
    </source>
</evidence>
<dbReference type="RefSeq" id="WP_141848831.1">
    <property type="nucleotide sequence ID" value="NZ_BAAAPR010000014.1"/>
</dbReference>
<feature type="transmembrane region" description="Helical" evidence="1">
    <location>
        <begin position="79"/>
        <end position="96"/>
    </location>
</feature>
<dbReference type="OrthoDB" id="151635at2"/>
<feature type="transmembrane region" description="Helical" evidence="1">
    <location>
        <begin position="46"/>
        <end position="67"/>
    </location>
</feature>
<comment type="caution">
    <text evidence="2">The sequence shown here is derived from an EMBL/GenBank/DDBJ whole genome shotgun (WGS) entry which is preliminary data.</text>
</comment>
<keyword evidence="1" id="KW-0812">Transmembrane</keyword>
<accession>A0A542E2J3</accession>
<name>A0A542E2J3_9MICO</name>
<gene>
    <name evidence="2" type="ORF">FB458_2576</name>
</gene>
<sequence>MQEKLPAPVQAGVRAIRRVTPGPVPVEAPTVAALEEGRPWWRRFGLWFPLAVWFVTRATTAVIAVVAQRNEIALPWSNGILRIMFPTGTAPGYWTVMSNWDGQWYREIATHGYPMVLPRASDGTVDMSAWAFYPVYPLLVKGLMAVTGLPFAVAGGIVNLVLGAVGMVLLFRLVDQAVGRWEAVVAVVGVCTFISAPILQATYTESLAIVVVVSLLMLLRARRYWWVAVGLVVLALSRNIVASMAPVILTHLIVRWRTEEELPRRSKVGLLLLTGWAGALTALWPAVIGVVTGIPSAYTQTLAAWKVGSDIKLYSWWTYLVAAYGWVGPIFGIVAVVVFAWFMITHRTWRWGPEIWAWAGAYPAYQLLVTNSGPSRLRYAILAFPFTLLIAWFLQVRWWRRWRVLLLCLVAVLGVAQQAWYVSNYIVVSHLDGNVYYP</sequence>
<feature type="transmembrane region" description="Helical" evidence="1">
    <location>
        <begin position="270"/>
        <end position="294"/>
    </location>
</feature>
<feature type="transmembrane region" description="Helical" evidence="1">
    <location>
        <begin position="183"/>
        <end position="203"/>
    </location>
</feature>
<feature type="transmembrane region" description="Helical" evidence="1">
    <location>
        <begin position="143"/>
        <end position="171"/>
    </location>
</feature>
<dbReference type="EMBL" id="VFMN01000001">
    <property type="protein sequence ID" value="TQJ09464.1"/>
    <property type="molecule type" value="Genomic_DNA"/>
</dbReference>
<evidence type="ECO:0008006" key="4">
    <source>
        <dbReference type="Google" id="ProtNLM"/>
    </source>
</evidence>
<protein>
    <recommendedName>
        <fullName evidence="4">Mannosyltransferase PIG-V</fullName>
    </recommendedName>
</protein>
<evidence type="ECO:0000256" key="1">
    <source>
        <dbReference type="SAM" id="Phobius"/>
    </source>
</evidence>
<organism evidence="2 3">
    <name type="scientific">Lapillicoccus jejuensis</name>
    <dbReference type="NCBI Taxonomy" id="402171"/>
    <lineage>
        <taxon>Bacteria</taxon>
        <taxon>Bacillati</taxon>
        <taxon>Actinomycetota</taxon>
        <taxon>Actinomycetes</taxon>
        <taxon>Micrococcales</taxon>
        <taxon>Intrasporangiaceae</taxon>
        <taxon>Lapillicoccus</taxon>
    </lineage>
</organism>
<feature type="transmembrane region" description="Helical" evidence="1">
    <location>
        <begin position="223"/>
        <end position="249"/>
    </location>
</feature>
<feature type="transmembrane region" description="Helical" evidence="1">
    <location>
        <begin position="379"/>
        <end position="397"/>
    </location>
</feature>
<reference evidence="2 3" key="1">
    <citation type="submission" date="2019-06" db="EMBL/GenBank/DDBJ databases">
        <title>Sequencing the genomes of 1000 actinobacteria strains.</title>
        <authorList>
            <person name="Klenk H.-P."/>
        </authorList>
    </citation>
    <scope>NUCLEOTIDE SEQUENCE [LARGE SCALE GENOMIC DNA]</scope>
    <source>
        <strain evidence="2 3">DSM 18607</strain>
    </source>
</reference>
<keyword evidence="1" id="KW-0472">Membrane</keyword>
<feature type="transmembrane region" description="Helical" evidence="1">
    <location>
        <begin position="404"/>
        <end position="422"/>
    </location>
</feature>
<keyword evidence="3" id="KW-1185">Reference proteome</keyword>
<dbReference type="AlphaFoldDB" id="A0A542E2J3"/>
<feature type="transmembrane region" description="Helical" evidence="1">
    <location>
        <begin position="314"/>
        <end position="343"/>
    </location>
</feature>
<dbReference type="Proteomes" id="UP000317893">
    <property type="component" value="Unassembled WGS sequence"/>
</dbReference>
<proteinExistence type="predicted"/>
<evidence type="ECO:0000313" key="3">
    <source>
        <dbReference type="Proteomes" id="UP000317893"/>
    </source>
</evidence>